<name>A0ABR1H767_9HYPO</name>
<proteinExistence type="inferred from homology"/>
<gene>
    <name evidence="5" type="ORF">QQX98_004949</name>
</gene>
<evidence type="ECO:0000256" key="2">
    <source>
        <dbReference type="ARBA" id="ARBA00008954"/>
    </source>
</evidence>
<comment type="similarity">
    <text evidence="2 4">Belongs to the class-III pyridoxal-phosphate-dependent aminotransferase family.</text>
</comment>
<dbReference type="PANTHER" id="PTHR11986:SF18">
    <property type="entry name" value="ORNITHINE AMINOTRANSFERASE, MITOCHONDRIAL"/>
    <property type="match status" value="1"/>
</dbReference>
<dbReference type="Pfam" id="PF00202">
    <property type="entry name" value="Aminotran_3"/>
    <property type="match status" value="1"/>
</dbReference>
<keyword evidence="6" id="KW-1185">Reference proteome</keyword>
<keyword evidence="4" id="KW-0032">Aminotransferase</keyword>
<evidence type="ECO:0000256" key="4">
    <source>
        <dbReference type="RuleBase" id="RU365036"/>
    </source>
</evidence>
<dbReference type="EMBL" id="JAZAVJ010000063">
    <property type="protein sequence ID" value="KAK7416891.1"/>
    <property type="molecule type" value="Genomic_DNA"/>
</dbReference>
<evidence type="ECO:0000256" key="3">
    <source>
        <dbReference type="ARBA" id="ARBA00022898"/>
    </source>
</evidence>
<keyword evidence="4" id="KW-0808">Transferase</keyword>
<comment type="pathway">
    <text evidence="4">Amino-acid biosynthesis; L-proline biosynthesis; L-glutamate 5-semialdehyde from L-ornithine: step 1/1.</text>
</comment>
<comment type="caution">
    <text evidence="5">The sequence shown here is derived from an EMBL/GenBank/DDBJ whole genome shotgun (WGS) entry which is preliminary data.</text>
</comment>
<dbReference type="Gene3D" id="3.90.1150.10">
    <property type="entry name" value="Aspartate Aminotransferase, domain 1"/>
    <property type="match status" value="1"/>
</dbReference>
<evidence type="ECO:0000256" key="1">
    <source>
        <dbReference type="ARBA" id="ARBA00001933"/>
    </source>
</evidence>
<dbReference type="EC" id="2.6.1.13" evidence="4"/>
<dbReference type="PANTHER" id="PTHR11986">
    <property type="entry name" value="AMINOTRANSFERASE CLASS III"/>
    <property type="match status" value="1"/>
</dbReference>
<dbReference type="InterPro" id="IPR015421">
    <property type="entry name" value="PyrdxlP-dep_Trfase_major"/>
</dbReference>
<sequence>MCKAHDILFIADEIRMGCGKTGRFLSCEHLGPTRQPDLITLGKSITGGLYPASYILGRAQCMDLVESKEILSTYSFSPVAVAATTASLQVIDEERLVQRASEIETLFLSVAREWRYSIIHYVTARGGDLGVWLQGVEQSTCRRICEDCMRNGLLVFPSLLRVRMSIPLVISNAEFVNGLTILGAVLAQVSAETASDIGQGSTR</sequence>
<comment type="catalytic activity">
    <reaction evidence="4">
        <text>a 2-oxocarboxylate + L-ornithine = L-glutamate 5-semialdehyde + an L-alpha-amino acid</text>
        <dbReference type="Rhea" id="RHEA:13877"/>
        <dbReference type="ChEBI" id="CHEBI:35179"/>
        <dbReference type="ChEBI" id="CHEBI:46911"/>
        <dbReference type="ChEBI" id="CHEBI:58066"/>
        <dbReference type="ChEBI" id="CHEBI:59869"/>
        <dbReference type="EC" id="2.6.1.13"/>
    </reaction>
</comment>
<dbReference type="InterPro" id="IPR050103">
    <property type="entry name" value="Class-III_PLP-dep_AT"/>
</dbReference>
<dbReference type="InterPro" id="IPR005814">
    <property type="entry name" value="Aminotrans_3"/>
</dbReference>
<dbReference type="InterPro" id="IPR015424">
    <property type="entry name" value="PyrdxlP-dep_Trfase"/>
</dbReference>
<organism evidence="5 6">
    <name type="scientific">Neonectria punicea</name>
    <dbReference type="NCBI Taxonomy" id="979145"/>
    <lineage>
        <taxon>Eukaryota</taxon>
        <taxon>Fungi</taxon>
        <taxon>Dikarya</taxon>
        <taxon>Ascomycota</taxon>
        <taxon>Pezizomycotina</taxon>
        <taxon>Sordariomycetes</taxon>
        <taxon>Hypocreomycetidae</taxon>
        <taxon>Hypocreales</taxon>
        <taxon>Nectriaceae</taxon>
        <taxon>Neonectria</taxon>
    </lineage>
</organism>
<evidence type="ECO:0000313" key="6">
    <source>
        <dbReference type="Proteomes" id="UP001498476"/>
    </source>
</evidence>
<reference evidence="5 6" key="1">
    <citation type="journal article" date="2025" name="Microbiol. Resour. Announc.">
        <title>Draft genome sequences for Neonectria magnoliae and Neonectria punicea, canker pathogens of Liriodendron tulipifera and Acer saccharum in West Virginia.</title>
        <authorList>
            <person name="Petronek H.M."/>
            <person name="Kasson M.T."/>
            <person name="Metheny A.M."/>
            <person name="Stauder C.M."/>
            <person name="Lovett B."/>
            <person name="Lynch S.C."/>
            <person name="Garnas J.R."/>
            <person name="Kasson L.R."/>
            <person name="Stajich J.E."/>
        </authorList>
    </citation>
    <scope>NUCLEOTIDE SEQUENCE [LARGE SCALE GENOMIC DNA]</scope>
    <source>
        <strain evidence="5 6">NRRL 64653</strain>
    </source>
</reference>
<comment type="cofactor">
    <cofactor evidence="1 4">
        <name>pyridoxal 5'-phosphate</name>
        <dbReference type="ChEBI" id="CHEBI:597326"/>
    </cofactor>
</comment>
<protein>
    <recommendedName>
        <fullName evidence="4">Ornithine aminotransferase</fullName>
        <ecNumber evidence="4">2.6.1.13</ecNumber>
    </recommendedName>
</protein>
<dbReference type="Gene3D" id="3.40.640.10">
    <property type="entry name" value="Type I PLP-dependent aspartate aminotransferase-like (Major domain)"/>
    <property type="match status" value="1"/>
</dbReference>
<keyword evidence="3 4" id="KW-0663">Pyridoxal phosphate</keyword>
<accession>A0ABR1H767</accession>
<dbReference type="InterPro" id="IPR015422">
    <property type="entry name" value="PyrdxlP-dep_Trfase_small"/>
</dbReference>
<dbReference type="SUPFAM" id="SSF53383">
    <property type="entry name" value="PLP-dependent transferases"/>
    <property type="match status" value="1"/>
</dbReference>
<dbReference type="Proteomes" id="UP001498476">
    <property type="component" value="Unassembled WGS sequence"/>
</dbReference>
<evidence type="ECO:0000313" key="5">
    <source>
        <dbReference type="EMBL" id="KAK7416891.1"/>
    </source>
</evidence>